<dbReference type="GO" id="GO:0003735">
    <property type="term" value="F:structural constituent of ribosome"/>
    <property type="evidence" value="ECO:0007669"/>
    <property type="project" value="InterPro"/>
</dbReference>
<dbReference type="InterPro" id="IPR023621">
    <property type="entry name" value="Ribosomal_eL31_dom_sf"/>
</dbReference>
<keyword evidence="2 5" id="KW-0689">Ribosomal protein</keyword>
<dbReference type="AlphaFoldDB" id="A0AAW4PRC1"/>
<comment type="caution">
    <text evidence="6">The sequence shown here is derived from an EMBL/GenBank/DDBJ whole genome shotgun (WGS) entry which is preliminary data.</text>
</comment>
<dbReference type="HAMAP" id="MF_00410">
    <property type="entry name" value="Ribosomal_eL31"/>
    <property type="match status" value="1"/>
</dbReference>
<accession>A0AAW4PRC1</accession>
<evidence type="ECO:0000313" key="7">
    <source>
        <dbReference type="Proteomes" id="UP001430377"/>
    </source>
</evidence>
<dbReference type="CDD" id="cd00463">
    <property type="entry name" value="Ribosomal_L31e"/>
    <property type="match status" value="1"/>
</dbReference>
<dbReference type="GO" id="GO:0002181">
    <property type="term" value="P:cytoplasmic translation"/>
    <property type="evidence" value="ECO:0007669"/>
    <property type="project" value="TreeGrafter"/>
</dbReference>
<dbReference type="GO" id="GO:0022625">
    <property type="term" value="C:cytosolic large ribosomal subunit"/>
    <property type="evidence" value="ECO:0007669"/>
    <property type="project" value="TreeGrafter"/>
</dbReference>
<evidence type="ECO:0000256" key="2">
    <source>
        <dbReference type="ARBA" id="ARBA00022980"/>
    </source>
</evidence>
<keyword evidence="3 5" id="KW-0687">Ribonucleoprotein</keyword>
<dbReference type="RefSeq" id="WP_220619105.1">
    <property type="nucleotide sequence ID" value="NZ_RKLR01000005.1"/>
</dbReference>
<organism evidence="6 7">
    <name type="scientific">Haloarcula rubra</name>
    <dbReference type="NCBI Taxonomy" id="2487747"/>
    <lineage>
        <taxon>Archaea</taxon>
        <taxon>Methanobacteriati</taxon>
        <taxon>Methanobacteriota</taxon>
        <taxon>Stenosarchaea group</taxon>
        <taxon>Halobacteria</taxon>
        <taxon>Halobacteriales</taxon>
        <taxon>Haloarculaceae</taxon>
        <taxon>Haloarcula</taxon>
    </lineage>
</organism>
<evidence type="ECO:0000256" key="1">
    <source>
        <dbReference type="ARBA" id="ARBA00010808"/>
    </source>
</evidence>
<name>A0AAW4PRC1_9EURY</name>
<evidence type="ECO:0000256" key="4">
    <source>
        <dbReference type="ARBA" id="ARBA00035230"/>
    </source>
</evidence>
<dbReference type="Pfam" id="PF01198">
    <property type="entry name" value="Ribosomal_L31e"/>
    <property type="match status" value="1"/>
</dbReference>
<evidence type="ECO:0000313" key="6">
    <source>
        <dbReference type="EMBL" id="MBX0324143.1"/>
    </source>
</evidence>
<sequence length="92" mass="10368">MSAGDFEERVVTIPLRDVRAEPKHKRADKAMVLVREHLAKHFSVDEEAVRIDPSINETTWAKGRSSPPSKLRVRAARFEEEGEAVVEAETAE</sequence>
<dbReference type="InterPro" id="IPR020052">
    <property type="entry name" value="Ribosomal_eL31_CS"/>
</dbReference>
<keyword evidence="7" id="KW-1185">Reference proteome</keyword>
<dbReference type="SMART" id="SM01380">
    <property type="entry name" value="Ribosomal_L31e"/>
    <property type="match status" value="1"/>
</dbReference>
<evidence type="ECO:0000256" key="3">
    <source>
        <dbReference type="ARBA" id="ARBA00023274"/>
    </source>
</evidence>
<reference evidence="6 7" key="1">
    <citation type="submission" date="2021-06" db="EMBL/GenBank/DDBJ databases">
        <title>Halomicroarcula sp. a new haloarchaeum isolated from saline soil.</title>
        <authorList>
            <person name="Duran-Viseras A."/>
            <person name="Sanchez-Porro C."/>
            <person name="Ventosa A."/>
        </authorList>
    </citation>
    <scope>NUCLEOTIDE SEQUENCE [LARGE SCALE GENOMIC DNA]</scope>
    <source>
        <strain evidence="6 7">F13</strain>
    </source>
</reference>
<proteinExistence type="inferred from homology"/>
<comment type="similarity">
    <text evidence="1 5">Belongs to the eukaryotic ribosomal protein eL31 family.</text>
</comment>
<dbReference type="SUPFAM" id="SSF54575">
    <property type="entry name" value="Ribosomal protein L31e"/>
    <property type="match status" value="1"/>
</dbReference>
<evidence type="ECO:0000256" key="5">
    <source>
        <dbReference type="HAMAP-Rule" id="MF_00410"/>
    </source>
</evidence>
<dbReference type="PANTHER" id="PTHR10956:SF0">
    <property type="entry name" value="60S RIBOSOMAL PROTEIN L31"/>
    <property type="match status" value="1"/>
</dbReference>
<dbReference type="Proteomes" id="UP001430377">
    <property type="component" value="Unassembled WGS sequence"/>
</dbReference>
<gene>
    <name evidence="5" type="primary">rpl31e</name>
    <name evidence="6" type="ORF">EGH21_13985</name>
</gene>
<dbReference type="InterPro" id="IPR000054">
    <property type="entry name" value="Ribosomal_eL31"/>
</dbReference>
<protein>
    <recommendedName>
        <fullName evidence="4 5">Large ribosomal subunit protein eL31</fullName>
    </recommendedName>
</protein>
<dbReference type="Gene3D" id="3.10.440.10">
    <property type="match status" value="1"/>
</dbReference>
<dbReference type="NCBIfam" id="NF002258">
    <property type="entry name" value="PRK01192.1-1"/>
    <property type="match status" value="1"/>
</dbReference>
<dbReference type="PROSITE" id="PS01144">
    <property type="entry name" value="RIBOSOMAL_L31E"/>
    <property type="match status" value="1"/>
</dbReference>
<dbReference type="PANTHER" id="PTHR10956">
    <property type="entry name" value="60S RIBOSOMAL PROTEIN L31"/>
    <property type="match status" value="1"/>
</dbReference>
<dbReference type="EMBL" id="RKLR01000005">
    <property type="protein sequence ID" value="MBX0324143.1"/>
    <property type="molecule type" value="Genomic_DNA"/>
</dbReference>